<feature type="domain" description="YdbS-like PH" evidence="3">
    <location>
        <begin position="562"/>
        <end position="639"/>
    </location>
</feature>
<dbReference type="Pfam" id="PF03703">
    <property type="entry name" value="bPH_2"/>
    <property type="match status" value="3"/>
</dbReference>
<feature type="transmembrane region" description="Helical" evidence="2">
    <location>
        <begin position="535"/>
        <end position="559"/>
    </location>
</feature>
<keyword evidence="2" id="KW-1133">Transmembrane helix</keyword>
<evidence type="ECO:0000256" key="2">
    <source>
        <dbReference type="SAM" id="Phobius"/>
    </source>
</evidence>
<feature type="domain" description="YdbS-like PH" evidence="3">
    <location>
        <begin position="369"/>
        <end position="418"/>
    </location>
</feature>
<evidence type="ECO:0000259" key="3">
    <source>
        <dbReference type="Pfam" id="PF03703"/>
    </source>
</evidence>
<protein>
    <recommendedName>
        <fullName evidence="3">YdbS-like PH domain-containing protein</fullName>
    </recommendedName>
</protein>
<dbReference type="Proteomes" id="UP000308978">
    <property type="component" value="Unassembled WGS sequence"/>
</dbReference>
<dbReference type="InterPro" id="IPR005182">
    <property type="entry name" value="YdbS-like_PH"/>
</dbReference>
<feature type="transmembrane region" description="Helical" evidence="2">
    <location>
        <begin position="338"/>
        <end position="369"/>
    </location>
</feature>
<keyword evidence="2" id="KW-0472">Membrane</keyword>
<dbReference type="PANTHER" id="PTHR34473">
    <property type="entry name" value="UPF0699 TRANSMEMBRANE PROTEIN YDBS"/>
    <property type="match status" value="1"/>
</dbReference>
<keyword evidence="2" id="KW-0812">Transmembrane</keyword>
<comment type="caution">
    <text evidence="4">The sequence shown here is derived from an EMBL/GenBank/DDBJ whole genome shotgun (WGS) entry which is preliminary data.</text>
</comment>
<evidence type="ECO:0000313" key="4">
    <source>
        <dbReference type="EMBL" id="THG37654.1"/>
    </source>
</evidence>
<reference evidence="4 5" key="1">
    <citation type="submission" date="2019-04" db="EMBL/GenBank/DDBJ databases">
        <title>Microbes associate with the intestines of laboratory mice.</title>
        <authorList>
            <person name="Navarre W."/>
            <person name="Wong E."/>
            <person name="Huang K.C."/>
            <person name="Tropini C."/>
            <person name="Ng K."/>
            <person name="Yu B."/>
        </authorList>
    </citation>
    <scope>NUCLEOTIDE SEQUENCE [LARGE SCALE GENOMIC DNA]</scope>
    <source>
        <strain evidence="4 5">NM80_B27</strain>
    </source>
</reference>
<evidence type="ECO:0000256" key="1">
    <source>
        <dbReference type="SAM" id="MobiDB-lite"/>
    </source>
</evidence>
<proteinExistence type="predicted"/>
<dbReference type="AlphaFoldDB" id="A0A4S4G3M7"/>
<dbReference type="EMBL" id="SSTJ01000004">
    <property type="protein sequence ID" value="THG37654.1"/>
    <property type="molecule type" value="Genomic_DNA"/>
</dbReference>
<accession>A0A4S4G3M7</accession>
<feature type="transmembrane region" description="Helical" evidence="2">
    <location>
        <begin position="71"/>
        <end position="93"/>
    </location>
</feature>
<feature type="region of interest" description="Disordered" evidence="1">
    <location>
        <begin position="1"/>
        <end position="21"/>
    </location>
</feature>
<gene>
    <name evidence="4" type="ORF">E5986_04600</name>
</gene>
<name>A0A4S4G3M7_9ACTN</name>
<evidence type="ECO:0000313" key="5">
    <source>
        <dbReference type="Proteomes" id="UP000308978"/>
    </source>
</evidence>
<feature type="domain" description="YdbS-like PH" evidence="3">
    <location>
        <begin position="103"/>
        <end position="177"/>
    </location>
</feature>
<feature type="transmembrane region" description="Helical" evidence="2">
    <location>
        <begin position="283"/>
        <end position="306"/>
    </location>
</feature>
<dbReference type="PANTHER" id="PTHR34473:SF2">
    <property type="entry name" value="UPF0699 TRANSMEMBRANE PROTEIN YDBT"/>
    <property type="match status" value="1"/>
</dbReference>
<sequence length="649" mass="67707">MEAPQQPQQPQPAPQPEGAEPVKHHVHHSYMWLESIRTLVVVALAVLVTNFSTIVGVIADGGLDGLPTGLALALVAGGSLLAILVVVGIVVAMRVVSYKHLYFIVGPEEFTLCSGVFSKKRVHVPYQRVQSIDQRATLLQRIFGVCTVLIDTAGGASNKAITVPYVTKQQAEWLRAELYNRKNHLAAVAAGVVGTAVTVPGAPSASAAASPAAPAASPAVAPAPGIAAGAAAPGAPAPVGQPAFGNVLDIGSQAWDEVGGLFAGADVDTGRVTYEYGLTNKELFLTGLSGSTSAGLILLGLIVGLLQLVGNAFELFGDAANSVVASAVSYATSQAMGAVVGLVVVPFIVVLLVLWLLSALGTCVSYGGFKARRRDNRIEVEYGLLKHSFQGLAVDRVQSVSINQTFIRRLLGYCEISLGKIDAAEGESANNNQNANELLNKGLVVHPFVKVSRVPEILAGLIPEFADLPQDAKPVAKVALRRALIRRGIVQGGGFWCAVAAAILAAVLAAVGAAIESGALYLESDDLFLLSMGSVAAMGLFVWAAILFVIDIIGAVLWARESSFAFNRRFMQVSNGGLSRTTISFPRQKIQFGCARSNPLQRRAGTRTLLATTAAGQGGTTTTLVDVPVEDAAAWLDWLKPGGNQVCGS</sequence>
<feature type="transmembrane region" description="Helical" evidence="2">
    <location>
        <begin position="495"/>
        <end position="515"/>
    </location>
</feature>
<feature type="transmembrane region" description="Helical" evidence="2">
    <location>
        <begin position="39"/>
        <end position="59"/>
    </location>
</feature>
<organism evidence="4 5">
    <name type="scientific">Adlercreutzia caecimuris</name>
    <dbReference type="NCBI Taxonomy" id="671266"/>
    <lineage>
        <taxon>Bacteria</taxon>
        <taxon>Bacillati</taxon>
        <taxon>Actinomycetota</taxon>
        <taxon>Coriobacteriia</taxon>
        <taxon>Eggerthellales</taxon>
        <taxon>Eggerthellaceae</taxon>
        <taxon>Adlercreutzia</taxon>
    </lineage>
</organism>
<dbReference type="RefSeq" id="WP_136433780.1">
    <property type="nucleotide sequence ID" value="NZ_SSTJ01000004.1"/>
</dbReference>